<dbReference type="PROSITE" id="PS51257">
    <property type="entry name" value="PROKAR_LIPOPROTEIN"/>
    <property type="match status" value="1"/>
</dbReference>
<comment type="caution">
    <text evidence="2">The sequence shown here is derived from an EMBL/GenBank/DDBJ whole genome shotgun (WGS) entry which is preliminary data.</text>
</comment>
<keyword evidence="3" id="KW-1185">Reference proteome</keyword>
<dbReference type="GeneID" id="93423978"/>
<dbReference type="Proteomes" id="UP000244925">
    <property type="component" value="Unassembled WGS sequence"/>
</dbReference>
<accession>A0A2V1IVA1</accession>
<evidence type="ECO:0000256" key="1">
    <source>
        <dbReference type="SAM" id="SignalP"/>
    </source>
</evidence>
<evidence type="ECO:0000313" key="3">
    <source>
        <dbReference type="Proteomes" id="UP000244925"/>
    </source>
</evidence>
<dbReference type="EMBL" id="PUBV01000018">
    <property type="protein sequence ID" value="PWB06860.1"/>
    <property type="molecule type" value="Genomic_DNA"/>
</dbReference>
<sequence length="462" mass="51297">MKCPLIITALGSLLALCACNDDSTTIGSTLVDDVMTSEIVVDSTFSVTGRTVDNPVVQSRTLTQLIGRLDAKEYGSIESDFVCQFMPSMNLDTAGVTAADVDSCKLIMFMTTNDFTGDSIVPMGLEVYKLNKALPSPIYSNFSPDGYYSTADKLGETIYTANALWNDSVNQLSFRSVQVDLPKSLATDLFNHFERVPEDFTTPAAFTSWFPGIYVTNTFGSGRVMNITETRINVYYRKKMQVTVNDVEKDTIYNLVRSYMAVTPEVITNNNIDLTISPEIRGMINSGDNILIAPAGTEVELTFPLADILASYRRGASKLSVLNNVSFEIPAEEIANDYNIEVPQHVLMVLKNKKSEFFEENKIADSGTSFMATYDATKKSYTFSEMRQYILDMLEKSTVTADDWTFILTPVNLETETTSSSYYTSGTTYITNVSPYVTKPAMVKISLDKAKIKMTYSKQSQK</sequence>
<organism evidence="2 3">
    <name type="scientific">Paramuribaculum intestinale</name>
    <dbReference type="NCBI Taxonomy" id="2094151"/>
    <lineage>
        <taxon>Bacteria</taxon>
        <taxon>Pseudomonadati</taxon>
        <taxon>Bacteroidota</taxon>
        <taxon>Bacteroidia</taxon>
        <taxon>Bacteroidales</taxon>
        <taxon>Muribaculaceae</taxon>
        <taxon>Paramuribaculum</taxon>
    </lineage>
</organism>
<protein>
    <submittedName>
        <fullName evidence="2">DUF4270 domain-containing protein</fullName>
    </submittedName>
</protein>
<evidence type="ECO:0000313" key="2">
    <source>
        <dbReference type="EMBL" id="PWB06860.1"/>
    </source>
</evidence>
<dbReference type="RefSeq" id="WP_107036394.1">
    <property type="nucleotide sequence ID" value="NZ_CAONGC010000048.1"/>
</dbReference>
<dbReference type="Pfam" id="PF14092">
    <property type="entry name" value="DUF4270"/>
    <property type="match status" value="1"/>
</dbReference>
<feature type="signal peptide" evidence="1">
    <location>
        <begin position="1"/>
        <end position="20"/>
    </location>
</feature>
<feature type="chain" id="PRO_5015835873" evidence="1">
    <location>
        <begin position="21"/>
        <end position="462"/>
    </location>
</feature>
<dbReference type="InterPro" id="IPR025366">
    <property type="entry name" value="DUF4270"/>
</dbReference>
<keyword evidence="1" id="KW-0732">Signal</keyword>
<reference evidence="3" key="1">
    <citation type="submission" date="2018-02" db="EMBL/GenBank/DDBJ databases">
        <authorList>
            <person name="Clavel T."/>
            <person name="Strowig T."/>
        </authorList>
    </citation>
    <scope>NUCLEOTIDE SEQUENCE [LARGE SCALE GENOMIC DNA]</scope>
    <source>
        <strain evidence="3">DSM 100764</strain>
    </source>
</reference>
<dbReference type="AlphaFoldDB" id="A0A2V1IVA1"/>
<gene>
    <name evidence="2" type="ORF">C5O25_08910</name>
</gene>
<proteinExistence type="predicted"/>
<name>A0A2V1IVA1_9BACT</name>